<dbReference type="GO" id="GO:0004714">
    <property type="term" value="F:transmembrane receptor protein tyrosine kinase activity"/>
    <property type="evidence" value="ECO:0007669"/>
    <property type="project" value="InterPro"/>
</dbReference>
<organism evidence="13 14">
    <name type="scientific">Ficus carica</name>
    <name type="common">Common fig</name>
    <dbReference type="NCBI Taxonomy" id="3494"/>
    <lineage>
        <taxon>Eukaryota</taxon>
        <taxon>Viridiplantae</taxon>
        <taxon>Streptophyta</taxon>
        <taxon>Embryophyta</taxon>
        <taxon>Tracheophyta</taxon>
        <taxon>Spermatophyta</taxon>
        <taxon>Magnoliopsida</taxon>
        <taxon>eudicotyledons</taxon>
        <taxon>Gunneridae</taxon>
        <taxon>Pentapetalae</taxon>
        <taxon>rosids</taxon>
        <taxon>fabids</taxon>
        <taxon>Rosales</taxon>
        <taxon>Moraceae</taxon>
        <taxon>Ficeae</taxon>
        <taxon>Ficus</taxon>
    </lineage>
</organism>
<reference evidence="13" key="1">
    <citation type="submission" date="2023-07" db="EMBL/GenBank/DDBJ databases">
        <title>draft genome sequence of fig (Ficus carica).</title>
        <authorList>
            <person name="Takahashi T."/>
            <person name="Nishimura K."/>
        </authorList>
    </citation>
    <scope>NUCLEOTIDE SEQUENCE</scope>
</reference>
<keyword evidence="5 11" id="KW-0732">Signal</keyword>
<evidence type="ECO:0000256" key="6">
    <source>
        <dbReference type="ARBA" id="ARBA00022741"/>
    </source>
</evidence>
<keyword evidence="9" id="KW-0472">Membrane</keyword>
<evidence type="ECO:0000259" key="12">
    <source>
        <dbReference type="Pfam" id="PF12819"/>
    </source>
</evidence>
<evidence type="ECO:0000256" key="4">
    <source>
        <dbReference type="ARBA" id="ARBA00022692"/>
    </source>
</evidence>
<evidence type="ECO:0000313" key="14">
    <source>
        <dbReference type="Proteomes" id="UP001187192"/>
    </source>
</evidence>
<feature type="domain" description="Malectin-like" evidence="12">
    <location>
        <begin position="34"/>
        <end position="243"/>
    </location>
</feature>
<feature type="signal peptide" evidence="11">
    <location>
        <begin position="1"/>
        <end position="23"/>
    </location>
</feature>
<keyword evidence="4" id="KW-0812">Transmembrane</keyword>
<evidence type="ECO:0000313" key="13">
    <source>
        <dbReference type="EMBL" id="GMN21224.1"/>
    </source>
</evidence>
<comment type="subcellular location">
    <subcellularLocation>
        <location evidence="1">Membrane</location>
        <topology evidence="1">Single-pass type I membrane protein</topology>
    </subcellularLocation>
</comment>
<accession>A0AA87YR19</accession>
<keyword evidence="6" id="KW-0547">Nucleotide-binding</keyword>
<gene>
    <name evidence="13" type="ORF">TIFTF001_043258</name>
</gene>
<keyword evidence="8" id="KW-1133">Transmembrane helix</keyword>
<dbReference type="InterPro" id="IPR045272">
    <property type="entry name" value="ANXUR1/2-like"/>
</dbReference>
<keyword evidence="2" id="KW-0723">Serine/threonine-protein kinase</keyword>
<dbReference type="Pfam" id="PF12819">
    <property type="entry name" value="Malectin_like"/>
    <property type="match status" value="1"/>
</dbReference>
<evidence type="ECO:0000256" key="1">
    <source>
        <dbReference type="ARBA" id="ARBA00004479"/>
    </source>
</evidence>
<evidence type="ECO:0000256" key="5">
    <source>
        <dbReference type="ARBA" id="ARBA00022729"/>
    </source>
</evidence>
<dbReference type="InterPro" id="IPR024788">
    <property type="entry name" value="Malectin-like_Carb-bd_dom"/>
</dbReference>
<keyword evidence="14" id="KW-1185">Reference proteome</keyword>
<evidence type="ECO:0000256" key="3">
    <source>
        <dbReference type="ARBA" id="ARBA00022679"/>
    </source>
</evidence>
<dbReference type="AlphaFoldDB" id="A0AA87YR19"/>
<keyword evidence="7" id="KW-0067">ATP-binding</keyword>
<sequence length="254" mass="28863">MLHFPPFLLLLFLKLSSLQLIFSSEYTKPEKYFIKCGSNSNTTLYDGRTFVGDLDRPFSLSFGRSKDVNDTNPSNETPRLYRTARICNKRWSFELQLSSHNRTHVVRLHFFPFSTPGINLSNAVFDVSVSGLSLLSNFSVGNRTNEVVIEEFLVTIRPGLFSLWFVPYRNSSFSFVNAIEVFPVPDNFISDSAPWVTSVSSDSSNKNYSGLLSLVLHPVLRINVGGPIITPNNDTLWRIWKPDDEYIFTKEAAE</sequence>
<dbReference type="GO" id="GO:0004674">
    <property type="term" value="F:protein serine/threonine kinase activity"/>
    <property type="evidence" value="ECO:0007669"/>
    <property type="project" value="UniProtKB-KW"/>
</dbReference>
<keyword evidence="3" id="KW-0808">Transferase</keyword>
<name>A0AA87YR19_FICCA</name>
<keyword evidence="2" id="KW-0418">Kinase</keyword>
<evidence type="ECO:0000256" key="2">
    <source>
        <dbReference type="ARBA" id="ARBA00022527"/>
    </source>
</evidence>
<feature type="chain" id="PRO_5041711039" description="Malectin-like domain-containing protein" evidence="11">
    <location>
        <begin position="24"/>
        <end position="254"/>
    </location>
</feature>
<proteinExistence type="predicted"/>
<dbReference type="GO" id="GO:0016020">
    <property type="term" value="C:membrane"/>
    <property type="evidence" value="ECO:0007669"/>
    <property type="project" value="UniProtKB-SubCell"/>
</dbReference>
<protein>
    <recommendedName>
        <fullName evidence="12">Malectin-like domain-containing protein</fullName>
    </recommendedName>
</protein>
<feature type="non-terminal residue" evidence="13">
    <location>
        <position position="254"/>
    </location>
</feature>
<dbReference type="Gene3D" id="2.60.120.430">
    <property type="entry name" value="Galactose-binding lectin"/>
    <property type="match status" value="1"/>
</dbReference>
<evidence type="ECO:0000256" key="10">
    <source>
        <dbReference type="ARBA" id="ARBA00023180"/>
    </source>
</evidence>
<evidence type="ECO:0000256" key="11">
    <source>
        <dbReference type="SAM" id="SignalP"/>
    </source>
</evidence>
<dbReference type="EMBL" id="BTGU01002718">
    <property type="protein sequence ID" value="GMN21224.1"/>
    <property type="molecule type" value="Genomic_DNA"/>
</dbReference>
<dbReference type="GO" id="GO:0005524">
    <property type="term" value="F:ATP binding"/>
    <property type="evidence" value="ECO:0007669"/>
    <property type="project" value="UniProtKB-KW"/>
</dbReference>
<dbReference type="PANTHER" id="PTHR34590:SF12">
    <property type="entry name" value="CARBOHYDRATE-BINDING PROTEIN OF THE ER PROTEIN"/>
    <property type="match status" value="1"/>
</dbReference>
<dbReference type="PANTHER" id="PTHR34590">
    <property type="entry name" value="OS03G0124300 PROTEIN-RELATED"/>
    <property type="match status" value="1"/>
</dbReference>
<dbReference type="Proteomes" id="UP001187192">
    <property type="component" value="Unassembled WGS sequence"/>
</dbReference>
<comment type="caution">
    <text evidence="13">The sequence shown here is derived from an EMBL/GenBank/DDBJ whole genome shotgun (WGS) entry which is preliminary data.</text>
</comment>
<keyword evidence="10" id="KW-0325">Glycoprotein</keyword>
<evidence type="ECO:0000256" key="8">
    <source>
        <dbReference type="ARBA" id="ARBA00022989"/>
    </source>
</evidence>
<evidence type="ECO:0000256" key="7">
    <source>
        <dbReference type="ARBA" id="ARBA00022840"/>
    </source>
</evidence>
<evidence type="ECO:0000256" key="9">
    <source>
        <dbReference type="ARBA" id="ARBA00023136"/>
    </source>
</evidence>